<evidence type="ECO:0000259" key="3">
    <source>
        <dbReference type="Pfam" id="PF25852"/>
    </source>
</evidence>
<protein>
    <recommendedName>
        <fullName evidence="6">Exo-alpha-sialidase</fullName>
    </recommendedName>
</protein>
<gene>
    <name evidence="4" type="ORF">C7Y71_007960</name>
</gene>
<organism evidence="4 5">
    <name type="scientific">Pseudoprevotella muciniphila</name>
    <dbReference type="NCBI Taxonomy" id="2133944"/>
    <lineage>
        <taxon>Bacteria</taxon>
        <taxon>Pseudomonadati</taxon>
        <taxon>Bacteroidota</taxon>
        <taxon>Bacteroidia</taxon>
        <taxon>Bacteroidales</taxon>
        <taxon>Prevotellaceae</taxon>
        <taxon>Pseudoprevotella</taxon>
    </lineage>
</organism>
<sequence length="462" mass="50307">MNRLIRRYIFFSLALSLACFSCGSNDDDDDATTTAQSGDCIVTNVVLGSLKCVRHTTSSTGEDSTYTVGVTGANFPMYIDQINQEIYNADSLPVGTDLSKVTFSTFAHSGKSIVIRNAETDVDITFSTTDSTDFTSPRLVTVNSKSGTMKRTYTVKLNVHKEAADSFRWQRTAVNADIASLTDQRLILKDGVLYDFGTSGSHAVLLTSRANDGANWTKSDIPTAGLNVKSVQLFNGKFYSIAGTQVVTSEDGINWTPNGSTQPLSALVANGTQSLFGIYNGSMLSSADGINWSTEGLDEVQPLPETNICGLRLTSRTYDSVEDILVGGMADGNASLWRKTVDLTGTYSYPWNYFPITAEIKYPYLALSHASLMEYDQAAMLVGLETDGTLSNFYLSRDRGRTWKDEGYAKPDVGTPTSLVATADNDSFIWLLCGGSGEVWKGRLNRLGWDSESKVFRTKGLQ</sequence>
<evidence type="ECO:0000313" key="4">
    <source>
        <dbReference type="EMBL" id="QFQ12956.1"/>
    </source>
</evidence>
<dbReference type="Proteomes" id="UP000249375">
    <property type="component" value="Chromosome"/>
</dbReference>
<feature type="domain" description="DUF6242" evidence="3">
    <location>
        <begin position="164"/>
        <end position="451"/>
    </location>
</feature>
<dbReference type="EMBL" id="CP033459">
    <property type="protein sequence ID" value="QFQ12956.1"/>
    <property type="molecule type" value="Genomic_DNA"/>
</dbReference>
<evidence type="ECO:0000256" key="1">
    <source>
        <dbReference type="SAM" id="SignalP"/>
    </source>
</evidence>
<dbReference type="Pfam" id="PF25852">
    <property type="entry name" value="DUF6242_C"/>
    <property type="match status" value="1"/>
</dbReference>
<feature type="signal peptide" evidence="1">
    <location>
        <begin position="1"/>
        <end position="26"/>
    </location>
</feature>
<dbReference type="SUPFAM" id="SSF110296">
    <property type="entry name" value="Oligoxyloglucan reducing end-specific cellobiohydrolase"/>
    <property type="match status" value="1"/>
</dbReference>
<evidence type="ECO:0008006" key="6">
    <source>
        <dbReference type="Google" id="ProtNLM"/>
    </source>
</evidence>
<feature type="domain" description="DUF6242" evidence="2">
    <location>
        <begin position="47"/>
        <end position="157"/>
    </location>
</feature>
<proteinExistence type="predicted"/>
<dbReference type="RefSeq" id="WP_111898025.1">
    <property type="nucleotide sequence ID" value="NZ_CP033459.1"/>
</dbReference>
<evidence type="ECO:0000259" key="2">
    <source>
        <dbReference type="Pfam" id="PF19755"/>
    </source>
</evidence>
<dbReference type="AlphaFoldDB" id="A0A5P8E7M9"/>
<dbReference type="KEGG" id="alq:C7Y71_007960"/>
<dbReference type="OrthoDB" id="1078890at2"/>
<keyword evidence="1" id="KW-0732">Signal</keyword>
<accession>A0A5P8E7M9</accession>
<dbReference type="InterPro" id="IPR058667">
    <property type="entry name" value="DUF6242_C"/>
</dbReference>
<reference evidence="4 5" key="1">
    <citation type="submission" date="2018-11" db="EMBL/GenBank/DDBJ databases">
        <authorList>
            <person name="Na S.W."/>
            <person name="Baik M."/>
        </authorList>
    </citation>
    <scope>NUCLEOTIDE SEQUENCE [LARGE SCALE GENOMIC DNA]</scope>
    <source>
        <strain evidence="4 5">E39</strain>
    </source>
</reference>
<dbReference type="PROSITE" id="PS51257">
    <property type="entry name" value="PROKAR_LIPOPROTEIN"/>
    <property type="match status" value="1"/>
</dbReference>
<name>A0A5P8E7M9_9BACT</name>
<dbReference type="InterPro" id="IPR046209">
    <property type="entry name" value="DUF6242_N"/>
</dbReference>
<feature type="chain" id="PRO_5024387138" description="Exo-alpha-sialidase" evidence="1">
    <location>
        <begin position="27"/>
        <end position="462"/>
    </location>
</feature>
<keyword evidence="5" id="KW-1185">Reference proteome</keyword>
<dbReference type="Pfam" id="PF19755">
    <property type="entry name" value="DUF6242"/>
    <property type="match status" value="1"/>
</dbReference>
<evidence type="ECO:0000313" key="5">
    <source>
        <dbReference type="Proteomes" id="UP000249375"/>
    </source>
</evidence>